<dbReference type="RefSeq" id="WP_255027705.1">
    <property type="nucleotide sequence ID" value="NZ_JANDHW010000009.1"/>
</dbReference>
<dbReference type="SUPFAM" id="SSF51126">
    <property type="entry name" value="Pectin lyase-like"/>
    <property type="match status" value="1"/>
</dbReference>
<evidence type="ECO:0000313" key="5">
    <source>
        <dbReference type="EMBL" id="MCP9612406.1"/>
    </source>
</evidence>
<comment type="similarity">
    <text evidence="1 4">Belongs to the glycosyl hydrolase 28 family.</text>
</comment>
<dbReference type="InterPro" id="IPR011050">
    <property type="entry name" value="Pectin_lyase_fold/virulence"/>
</dbReference>
<dbReference type="PANTHER" id="PTHR31339:SF9">
    <property type="entry name" value="PLASMIN AND FIBRONECTIN-BINDING PROTEIN A"/>
    <property type="match status" value="1"/>
</dbReference>
<dbReference type="GO" id="GO:0016787">
    <property type="term" value="F:hydrolase activity"/>
    <property type="evidence" value="ECO:0007669"/>
    <property type="project" value="UniProtKB-KW"/>
</dbReference>
<sequence length="520" mass="58041">MMRIIKNIRMLLMIVLVTLGVYSNSFAQIGKVYNIENYGAIGDGKTMNTEVIQNVIDMASKDGGGQVIIPEGRFLTGTVEMKSNVELYLQKNGVLLGSTNPFHYRSPDMKGRPETPKKDDNSQLALVIAYRADNISITGKGEIDGQGLDLAMSVDSLHHAGVVVDPRYWTRTNEKYRPKLIRFSCCKNVSLTQATFKNSSCWGISIELCERLVLDEITVRMRAYWNNDGMDITDCRNVRITNCDVSSADDGICLKSYYPGYSNDSVYIADCTVRSGASAIKFGTASYGGFKNITIENIKVYDTYRSAIAIESVDGGVIENIKVSGIDAKNTGNAIFIRLGHRAGNTPGSVKNVHISDMRVKIPFGRPDINYNLRAEEPAYHNPFPSSVTGIPGYYVENVVLENIEITYPGRASKGDGYFSLSRLGKLPEKIKNYPEFSMFGELPAWGFYVRHVKGIDMKNISLRLDDTDFRPAFVFDDVDGLDMEKIKLPRDKRNGQIILRDVTGFRMYPSQENLVEVVK</sequence>
<keyword evidence="3 4" id="KW-0326">Glycosidase</keyword>
<name>A0ABT1MJ22_9BACT</name>
<dbReference type="Proteomes" id="UP001205603">
    <property type="component" value="Unassembled WGS sequence"/>
</dbReference>
<protein>
    <submittedName>
        <fullName evidence="5">Glycosyl hydrolase family 28 protein</fullName>
    </submittedName>
</protein>
<keyword evidence="2 4" id="KW-0378">Hydrolase</keyword>
<dbReference type="PANTHER" id="PTHR31339">
    <property type="entry name" value="PECTIN LYASE-RELATED"/>
    <property type="match status" value="1"/>
</dbReference>
<organism evidence="5 6">
    <name type="scientific">Coprobacter tertius</name>
    <dbReference type="NCBI Taxonomy" id="2944915"/>
    <lineage>
        <taxon>Bacteria</taxon>
        <taxon>Pseudomonadati</taxon>
        <taxon>Bacteroidota</taxon>
        <taxon>Bacteroidia</taxon>
        <taxon>Bacteroidales</taxon>
        <taxon>Barnesiellaceae</taxon>
        <taxon>Coprobacter</taxon>
    </lineage>
</organism>
<dbReference type="InterPro" id="IPR051801">
    <property type="entry name" value="GH28_Enzymes"/>
</dbReference>
<dbReference type="SMART" id="SM00710">
    <property type="entry name" value="PbH1"/>
    <property type="match status" value="5"/>
</dbReference>
<evidence type="ECO:0000313" key="6">
    <source>
        <dbReference type="Proteomes" id="UP001205603"/>
    </source>
</evidence>
<dbReference type="EMBL" id="JANDHW010000009">
    <property type="protein sequence ID" value="MCP9612406.1"/>
    <property type="molecule type" value="Genomic_DNA"/>
</dbReference>
<dbReference type="InterPro" id="IPR006626">
    <property type="entry name" value="PbH1"/>
</dbReference>
<reference evidence="5 6" key="1">
    <citation type="submission" date="2022-07" db="EMBL/GenBank/DDBJ databases">
        <title>Fecal culturing of patients with breast cancer.</title>
        <authorList>
            <person name="Teng N.M.Y."/>
            <person name="Kiu R."/>
            <person name="Evans R."/>
            <person name="Baker D.J."/>
            <person name="Zenner C."/>
            <person name="Robinson S.D."/>
            <person name="Hall L.J."/>
        </authorList>
    </citation>
    <scope>NUCLEOTIDE SEQUENCE [LARGE SCALE GENOMIC DNA]</scope>
    <source>
        <strain evidence="5 6">LH1063</strain>
    </source>
</reference>
<evidence type="ECO:0000256" key="1">
    <source>
        <dbReference type="ARBA" id="ARBA00008834"/>
    </source>
</evidence>
<comment type="caution">
    <text evidence="5">The sequence shown here is derived from an EMBL/GenBank/DDBJ whole genome shotgun (WGS) entry which is preliminary data.</text>
</comment>
<evidence type="ECO:0000256" key="3">
    <source>
        <dbReference type="ARBA" id="ARBA00023295"/>
    </source>
</evidence>
<dbReference type="Gene3D" id="2.160.20.10">
    <property type="entry name" value="Single-stranded right-handed beta-helix, Pectin lyase-like"/>
    <property type="match status" value="1"/>
</dbReference>
<dbReference type="InterPro" id="IPR012334">
    <property type="entry name" value="Pectin_lyas_fold"/>
</dbReference>
<dbReference type="InterPro" id="IPR000743">
    <property type="entry name" value="Glyco_hydro_28"/>
</dbReference>
<evidence type="ECO:0000256" key="2">
    <source>
        <dbReference type="ARBA" id="ARBA00022801"/>
    </source>
</evidence>
<keyword evidence="6" id="KW-1185">Reference proteome</keyword>
<gene>
    <name evidence="5" type="ORF">NMU02_09905</name>
</gene>
<accession>A0ABT1MJ22</accession>
<proteinExistence type="inferred from homology"/>
<dbReference type="Pfam" id="PF00295">
    <property type="entry name" value="Glyco_hydro_28"/>
    <property type="match status" value="1"/>
</dbReference>
<evidence type="ECO:0000256" key="4">
    <source>
        <dbReference type="RuleBase" id="RU361169"/>
    </source>
</evidence>